<dbReference type="EMBL" id="CATQJA010000012">
    <property type="protein sequence ID" value="CAJ0557466.1"/>
    <property type="molecule type" value="Genomic_DNA"/>
</dbReference>
<sequence>MRKNRRRARHSQFDSGPLSAKSLAQFDPDGLRPDVHVVARSGYPAVPIRFPVGFRDACNVGGSVGFASFALWLSALRGGEPGPISKQIVEDMATGRWGMVTNNSEVFIDANLYTDDIVEGTIWITELTGPDRATTNLHVEWCRVDGETRTHIGWSAMQTTGGNPSPRWWWRGTADAAVLPRFHRADDDSDGGEERRCPHTTEGRRSWFLDPLGSDGAAQSVPARNPRCSRRRCRTETSGQHLLRRRSGELRCVHTRVEHLREVMLFDDVLVTMSLTALYERGIDLEPEYFQGQSGRITEKLSDRSAQNRLTMPGAPGELEISPPSKLPQSLIDSVLEAIDGNDMDMTLHGMQDDFRANSADVVALARWSHFT</sequence>
<feature type="region of interest" description="Disordered" evidence="1">
    <location>
        <begin position="1"/>
        <end position="20"/>
    </location>
</feature>
<protein>
    <submittedName>
        <fullName evidence="2">Uncharacterized protein</fullName>
    </submittedName>
</protein>
<proteinExistence type="predicted"/>
<comment type="caution">
    <text evidence="2">The sequence shown here is derived from an EMBL/GenBank/DDBJ whole genome shotgun (WGS) entry which is preliminary data.</text>
</comment>
<gene>
    <name evidence="2" type="ORF">MSPICULIGERA_LOCUS224</name>
</gene>
<organism evidence="2 3">
    <name type="scientific">Mesorhabditis spiculigera</name>
    <dbReference type="NCBI Taxonomy" id="96644"/>
    <lineage>
        <taxon>Eukaryota</taxon>
        <taxon>Metazoa</taxon>
        <taxon>Ecdysozoa</taxon>
        <taxon>Nematoda</taxon>
        <taxon>Chromadorea</taxon>
        <taxon>Rhabditida</taxon>
        <taxon>Rhabditina</taxon>
        <taxon>Rhabditomorpha</taxon>
        <taxon>Rhabditoidea</taxon>
        <taxon>Rhabditidae</taxon>
        <taxon>Mesorhabditinae</taxon>
        <taxon>Mesorhabditis</taxon>
    </lineage>
</organism>
<dbReference type="AlphaFoldDB" id="A0AA36FQ91"/>
<feature type="non-terminal residue" evidence="2">
    <location>
        <position position="372"/>
    </location>
</feature>
<feature type="compositionally biased region" description="Basic residues" evidence="1">
    <location>
        <begin position="1"/>
        <end position="10"/>
    </location>
</feature>
<dbReference type="Proteomes" id="UP001177023">
    <property type="component" value="Unassembled WGS sequence"/>
</dbReference>
<evidence type="ECO:0000256" key="1">
    <source>
        <dbReference type="SAM" id="MobiDB-lite"/>
    </source>
</evidence>
<evidence type="ECO:0000313" key="3">
    <source>
        <dbReference type="Proteomes" id="UP001177023"/>
    </source>
</evidence>
<accession>A0AA36FQ91</accession>
<name>A0AA36FQ91_9BILA</name>
<evidence type="ECO:0000313" key="2">
    <source>
        <dbReference type="EMBL" id="CAJ0557466.1"/>
    </source>
</evidence>
<keyword evidence="3" id="KW-1185">Reference proteome</keyword>
<reference evidence="2" key="1">
    <citation type="submission" date="2023-06" db="EMBL/GenBank/DDBJ databases">
        <authorList>
            <person name="Delattre M."/>
        </authorList>
    </citation>
    <scope>NUCLEOTIDE SEQUENCE</scope>
    <source>
        <strain evidence="2">AF72</strain>
    </source>
</reference>